<evidence type="ECO:0000256" key="2">
    <source>
        <dbReference type="ARBA" id="ARBA00023157"/>
    </source>
</evidence>
<dbReference type="Pfam" id="PF08246">
    <property type="entry name" value="Inhibitor_I29"/>
    <property type="match status" value="1"/>
</dbReference>
<dbReference type="InterPro" id="IPR000668">
    <property type="entry name" value="Peptidase_C1A_C"/>
</dbReference>
<evidence type="ECO:0000313" key="5">
    <source>
        <dbReference type="Proteomes" id="UP001515480"/>
    </source>
</evidence>
<keyword evidence="5" id="KW-1185">Reference proteome</keyword>
<proteinExistence type="inferred from homology"/>
<dbReference type="AlphaFoldDB" id="A0AB34JVU3"/>
<dbReference type="Proteomes" id="UP001515480">
    <property type="component" value="Unassembled WGS sequence"/>
</dbReference>
<dbReference type="InterPro" id="IPR000169">
    <property type="entry name" value="Pept_cys_AS"/>
</dbReference>
<feature type="domain" description="Cathepsin propeptide inhibitor" evidence="3">
    <location>
        <begin position="170"/>
        <end position="226"/>
    </location>
</feature>
<protein>
    <recommendedName>
        <fullName evidence="3">Cathepsin propeptide inhibitor domain-containing protein</fullName>
    </recommendedName>
</protein>
<comment type="similarity">
    <text evidence="1">Belongs to the peptidase C1 family.</text>
</comment>
<comment type="caution">
    <text evidence="4">The sequence shown here is derived from an EMBL/GenBank/DDBJ whole genome shotgun (WGS) entry which is preliminary data.</text>
</comment>
<dbReference type="Gene3D" id="3.90.70.10">
    <property type="entry name" value="Cysteine proteinases"/>
    <property type="match status" value="1"/>
</dbReference>
<dbReference type="GO" id="GO:0008234">
    <property type="term" value="F:cysteine-type peptidase activity"/>
    <property type="evidence" value="ECO:0007669"/>
    <property type="project" value="InterPro"/>
</dbReference>
<name>A0AB34JVU3_PRYPA</name>
<dbReference type="CDD" id="cd02248">
    <property type="entry name" value="Peptidase_C1A"/>
    <property type="match status" value="1"/>
</dbReference>
<dbReference type="SMART" id="SM00848">
    <property type="entry name" value="Inhibitor_I29"/>
    <property type="match status" value="1"/>
</dbReference>
<keyword evidence="2" id="KW-1015">Disulfide bond</keyword>
<evidence type="ECO:0000256" key="1">
    <source>
        <dbReference type="ARBA" id="ARBA00008455"/>
    </source>
</evidence>
<dbReference type="SUPFAM" id="SSF54001">
    <property type="entry name" value="Cysteine proteinases"/>
    <property type="match status" value="1"/>
</dbReference>
<dbReference type="EMBL" id="JBGBPQ010000005">
    <property type="protein sequence ID" value="KAL1524529.1"/>
    <property type="molecule type" value="Genomic_DNA"/>
</dbReference>
<dbReference type="Pfam" id="PF00112">
    <property type="entry name" value="Peptidase_C1"/>
    <property type="match status" value="1"/>
</dbReference>
<dbReference type="InterPro" id="IPR035892">
    <property type="entry name" value="C2_domain_sf"/>
</dbReference>
<organism evidence="4 5">
    <name type="scientific">Prymnesium parvum</name>
    <name type="common">Toxic golden alga</name>
    <dbReference type="NCBI Taxonomy" id="97485"/>
    <lineage>
        <taxon>Eukaryota</taxon>
        <taxon>Haptista</taxon>
        <taxon>Haptophyta</taxon>
        <taxon>Prymnesiophyceae</taxon>
        <taxon>Prymnesiales</taxon>
        <taxon>Prymnesiaceae</taxon>
        <taxon>Prymnesium</taxon>
    </lineage>
</organism>
<dbReference type="PANTHER" id="PTHR12411">
    <property type="entry name" value="CYSTEINE PROTEASE FAMILY C1-RELATED"/>
    <property type="match status" value="1"/>
</dbReference>
<gene>
    <name evidence="4" type="ORF">AB1Y20_019422</name>
</gene>
<dbReference type="PROSITE" id="PS00139">
    <property type="entry name" value="THIOL_PROTEASE_CYS"/>
    <property type="match status" value="1"/>
</dbReference>
<evidence type="ECO:0000259" key="3">
    <source>
        <dbReference type="SMART" id="SM00848"/>
    </source>
</evidence>
<accession>A0AB34JVU3</accession>
<dbReference type="InterPro" id="IPR038765">
    <property type="entry name" value="Papain-like_cys_pep_sf"/>
</dbReference>
<dbReference type="InterPro" id="IPR039417">
    <property type="entry name" value="Peptidase_C1A_papain-like"/>
</dbReference>
<dbReference type="InterPro" id="IPR013201">
    <property type="entry name" value="Prot_inhib_I29"/>
</dbReference>
<dbReference type="InterPro" id="IPR013128">
    <property type="entry name" value="Peptidase_C1A"/>
</dbReference>
<evidence type="ECO:0000313" key="4">
    <source>
        <dbReference type="EMBL" id="KAL1524529.1"/>
    </source>
</evidence>
<dbReference type="GO" id="GO:0006508">
    <property type="term" value="P:proteolysis"/>
    <property type="evidence" value="ECO:0007669"/>
    <property type="project" value="InterPro"/>
</dbReference>
<reference evidence="4 5" key="1">
    <citation type="journal article" date="2024" name="Science">
        <title>Giant polyketide synthase enzymes in the biosynthesis of giant marine polyether toxins.</title>
        <authorList>
            <person name="Fallon T.R."/>
            <person name="Shende V.V."/>
            <person name="Wierzbicki I.H."/>
            <person name="Pendleton A.L."/>
            <person name="Watervoot N.F."/>
            <person name="Auber R.P."/>
            <person name="Gonzalez D.J."/>
            <person name="Wisecaver J.H."/>
            <person name="Moore B.S."/>
        </authorList>
    </citation>
    <scope>NUCLEOTIDE SEQUENCE [LARGE SCALE GENOMIC DNA]</scope>
    <source>
        <strain evidence="4 5">12B1</strain>
    </source>
</reference>
<dbReference type="Gene3D" id="2.60.40.150">
    <property type="entry name" value="C2 domain"/>
    <property type="match status" value="1"/>
</dbReference>
<sequence>MIRRRAASSKLELRVTAVHLIGEAKSNVSKISVELDLPGDIFYKSPAQKMKYGSAKFSPTFIQIYSLDTKKELREALIQALRTATEDDSEVILRVNDVSHKQIRPIGIATFRLEQALAIGADHNGQLPVLNTEGAEVGSVTCSINCIAALRRCIASASAFSAADEVLAKFEAWRKDHGKAYDTIEAKTAALAAFCENEKIINEHNAKGLSWTLGHNEFSDLTWDQFRESRMSRIFTNRAPKNMDRVHLASDVPLAASVDWVAKGAVTPVKNQQRCGSCWAFSTTGSVEGAYQIATGKLISLSEENLVQCDHNGDQGCSGGLMDNA</sequence>
<feature type="non-terminal residue" evidence="4">
    <location>
        <position position="325"/>
    </location>
</feature>